<dbReference type="SUPFAM" id="SSF50974">
    <property type="entry name" value="Nitrous oxide reductase, N-terminal domain"/>
    <property type="match status" value="1"/>
</dbReference>
<organism evidence="4 6">
    <name type="scientific">Verticillium longisporum</name>
    <name type="common">Verticillium dahliae var. longisporum</name>
    <dbReference type="NCBI Taxonomy" id="100787"/>
    <lineage>
        <taxon>Eukaryota</taxon>
        <taxon>Fungi</taxon>
        <taxon>Dikarya</taxon>
        <taxon>Ascomycota</taxon>
        <taxon>Pezizomycotina</taxon>
        <taxon>Sordariomycetes</taxon>
        <taxon>Hypocreomycetidae</taxon>
        <taxon>Glomerellales</taxon>
        <taxon>Plectosphaerellaceae</taxon>
        <taxon>Verticillium</taxon>
    </lineage>
</organism>
<dbReference type="STRING" id="100787.A0A0G4N2U2"/>
<dbReference type="GO" id="GO:0017057">
    <property type="term" value="F:6-phosphogluconolactonase activity"/>
    <property type="evidence" value="ECO:0007669"/>
    <property type="project" value="TreeGrafter"/>
</dbReference>
<evidence type="ECO:0008006" key="7">
    <source>
        <dbReference type="Google" id="ProtNLM"/>
    </source>
</evidence>
<name>A0A0G4N2U2_VERLO</name>
<reference evidence="5 6" key="1">
    <citation type="submission" date="2015-05" db="EMBL/GenBank/DDBJ databases">
        <authorList>
            <person name="Fogelqvist Johan"/>
        </authorList>
    </citation>
    <scope>NUCLEOTIDE SEQUENCE [LARGE SCALE GENOMIC DNA]</scope>
    <source>
        <strain evidence="3">VL1</strain>
        <strain evidence="4">VL2</strain>
    </source>
</reference>
<evidence type="ECO:0000256" key="2">
    <source>
        <dbReference type="SAM" id="SignalP"/>
    </source>
</evidence>
<dbReference type="EMBL" id="CVQH01021417">
    <property type="protein sequence ID" value="CRK30345.1"/>
    <property type="molecule type" value="Genomic_DNA"/>
</dbReference>
<dbReference type="EMBL" id="CVQI01032163">
    <property type="protein sequence ID" value="CRK40655.1"/>
    <property type="molecule type" value="Genomic_DNA"/>
</dbReference>
<dbReference type="InterPro" id="IPR015943">
    <property type="entry name" value="WD40/YVTN_repeat-like_dom_sf"/>
</dbReference>
<dbReference type="Proteomes" id="UP000045706">
    <property type="component" value="Unassembled WGS sequence"/>
</dbReference>
<dbReference type="Pfam" id="PF10282">
    <property type="entry name" value="Lactonase"/>
    <property type="match status" value="1"/>
</dbReference>
<dbReference type="Proteomes" id="UP000044602">
    <property type="component" value="Unassembled WGS sequence"/>
</dbReference>
<dbReference type="InterPro" id="IPR050282">
    <property type="entry name" value="Cycloisomerase_2"/>
</dbReference>
<proteinExistence type="inferred from homology"/>
<evidence type="ECO:0000313" key="6">
    <source>
        <dbReference type="Proteomes" id="UP000045706"/>
    </source>
</evidence>
<protein>
    <recommendedName>
        <fullName evidence="7">6-phosphogluconolactonase</fullName>
    </recommendedName>
</protein>
<evidence type="ECO:0000256" key="1">
    <source>
        <dbReference type="ARBA" id="ARBA00005564"/>
    </source>
</evidence>
<keyword evidence="5" id="KW-1185">Reference proteome</keyword>
<dbReference type="Gene3D" id="2.130.10.10">
    <property type="entry name" value="YVTN repeat-like/Quinoprotein amine dehydrogenase"/>
    <property type="match status" value="1"/>
</dbReference>
<evidence type="ECO:0000313" key="3">
    <source>
        <dbReference type="EMBL" id="CRK30345.1"/>
    </source>
</evidence>
<evidence type="ECO:0000313" key="4">
    <source>
        <dbReference type="EMBL" id="CRK40655.1"/>
    </source>
</evidence>
<dbReference type="InterPro" id="IPR011045">
    <property type="entry name" value="N2O_reductase_N"/>
</dbReference>
<dbReference type="PANTHER" id="PTHR30344:SF1">
    <property type="entry name" value="6-PHOSPHOGLUCONOLACTONASE"/>
    <property type="match status" value="1"/>
</dbReference>
<comment type="similarity">
    <text evidence="1">Belongs to the cycloisomerase 2 family.</text>
</comment>
<keyword evidence="2" id="KW-0732">Signal</keyword>
<evidence type="ECO:0000313" key="5">
    <source>
        <dbReference type="Proteomes" id="UP000044602"/>
    </source>
</evidence>
<dbReference type="PANTHER" id="PTHR30344">
    <property type="entry name" value="6-PHOSPHOGLUCONOLACTONASE-RELATED"/>
    <property type="match status" value="1"/>
</dbReference>
<dbReference type="AlphaFoldDB" id="A0A0G4N2U2"/>
<sequence>MRSSLIFALALGAASAASGQITLQPTTIRQGTCPVTKTITSVIIQTDTVVKTTTDFQTTTDIKTTTDTITKTETGLKTVTAFITKTETAYKTLTETTTQKVTELVTKTSTETATKTITTTSVTTLPFEADGSLTPAEASIQAVTDGGEVHSTRYGGVDGKSFIAMAHYGTARIVTRALPLTPTSQPLQQVTFTIPAPGPNPRQDAPHPHAVFTDPTGAFLLTADLGSDRIHVFAIDAETGLLTQCPAGEAIPGDGPRHGVFWSPSNDTEASVLLTINELSNSVTSWEVTYEGGCLGLQQIESLSTLPDGVVPRMGAKAAEIRVRDNFVYASNRNDGSFGEKEDSIALYEIGLNGEGRAELQFVEISSAHSWFPRTFDINAAGDLVAVGGQTSAEVVVLERNITTGRLGAAVAAVRVGALGTANNEDGVSAVIWDE</sequence>
<feature type="chain" id="PRO_5010420120" description="6-phosphogluconolactonase" evidence="2">
    <location>
        <begin position="20"/>
        <end position="435"/>
    </location>
</feature>
<dbReference type="InterPro" id="IPR019405">
    <property type="entry name" value="Lactonase_7-beta_prop"/>
</dbReference>
<gene>
    <name evidence="3" type="ORF">BN1708_000878</name>
    <name evidence="4" type="ORF">BN1723_004899</name>
</gene>
<feature type="signal peptide" evidence="2">
    <location>
        <begin position="1"/>
        <end position="19"/>
    </location>
</feature>
<accession>A0A0G4N2U2</accession>